<comment type="similarity">
    <text evidence="1">Belongs to the LptD family.</text>
</comment>
<proteinExistence type="inferred from homology"/>
<name>A0ABS6WTG6_9HYPH</name>
<comment type="subcellular location">
    <subcellularLocation>
        <location evidence="1">Cell outer membrane</location>
    </subcellularLocation>
</comment>
<evidence type="ECO:0000256" key="1">
    <source>
        <dbReference type="HAMAP-Rule" id="MF_01411"/>
    </source>
</evidence>
<feature type="signal peptide" evidence="1">
    <location>
        <begin position="1"/>
        <end position="22"/>
    </location>
</feature>
<gene>
    <name evidence="1" type="primary">lptD</name>
    <name evidence="4" type="ORF">KY465_15615</name>
</gene>
<dbReference type="InterPro" id="IPR050218">
    <property type="entry name" value="LptD"/>
</dbReference>
<organism evidence="4 5">
    <name type="scientific">Pseudohoeflea coraliihabitans</name>
    <dbReference type="NCBI Taxonomy" id="2860393"/>
    <lineage>
        <taxon>Bacteria</taxon>
        <taxon>Pseudomonadati</taxon>
        <taxon>Pseudomonadota</taxon>
        <taxon>Alphaproteobacteria</taxon>
        <taxon>Hyphomicrobiales</taxon>
        <taxon>Rhizobiaceae</taxon>
        <taxon>Pseudohoeflea</taxon>
    </lineage>
</organism>
<comment type="function">
    <text evidence="1">Involved in the assembly of lipopolysaccharide (LPS) at the surface of the outer membrane.</text>
</comment>
<dbReference type="Pfam" id="PF19838">
    <property type="entry name" value="LptD_2"/>
    <property type="match status" value="1"/>
</dbReference>
<evidence type="ECO:0000259" key="3">
    <source>
        <dbReference type="Pfam" id="PF19838"/>
    </source>
</evidence>
<dbReference type="HAMAP" id="MF_01411">
    <property type="entry name" value="LPS_assembly_LptD"/>
    <property type="match status" value="1"/>
</dbReference>
<dbReference type="InterPro" id="IPR007543">
    <property type="entry name" value="LptD_C"/>
</dbReference>
<accession>A0ABS6WTG6</accession>
<dbReference type="InterPro" id="IPR020889">
    <property type="entry name" value="LipoPS_assembly_LptD"/>
</dbReference>
<dbReference type="Pfam" id="PF04453">
    <property type="entry name" value="LptD"/>
    <property type="match status" value="1"/>
</dbReference>
<dbReference type="EMBL" id="JAHWQX010000004">
    <property type="protein sequence ID" value="MBW3098712.1"/>
    <property type="molecule type" value="Genomic_DNA"/>
</dbReference>
<feature type="domain" description="LptD C-terminal" evidence="2">
    <location>
        <begin position="307"/>
        <end position="681"/>
    </location>
</feature>
<keyword evidence="1" id="KW-0998">Cell outer membrane</keyword>
<keyword evidence="5" id="KW-1185">Reference proteome</keyword>
<evidence type="ECO:0000259" key="2">
    <source>
        <dbReference type="Pfam" id="PF04453"/>
    </source>
</evidence>
<dbReference type="PANTHER" id="PTHR30189:SF1">
    <property type="entry name" value="LPS-ASSEMBLY PROTEIN LPTD"/>
    <property type="match status" value="1"/>
</dbReference>
<dbReference type="InterPro" id="IPR045659">
    <property type="entry name" value="LptD_2"/>
</dbReference>
<protein>
    <recommendedName>
        <fullName evidence="1">LPS-assembly protein LptD</fullName>
    </recommendedName>
</protein>
<evidence type="ECO:0000313" key="4">
    <source>
        <dbReference type="EMBL" id="MBW3098712.1"/>
    </source>
</evidence>
<evidence type="ECO:0000313" key="5">
    <source>
        <dbReference type="Proteomes" id="UP001430804"/>
    </source>
</evidence>
<feature type="chain" id="PRO_5044926246" description="LPS-assembly protein LptD" evidence="1">
    <location>
        <begin position="23"/>
        <end position="779"/>
    </location>
</feature>
<dbReference type="PANTHER" id="PTHR30189">
    <property type="entry name" value="LPS-ASSEMBLY PROTEIN"/>
    <property type="match status" value="1"/>
</dbReference>
<keyword evidence="1" id="KW-0732">Signal</keyword>
<sequence precursor="true">MARGAVPVVVAAALALTPGLLAASLTASPVAAQSVPGDFDLPADEQMLLTADELIYNNVTERVIASGGVQIDYGGYNLVARQVEYNQVTGRMRAVGDVQIVEPDGNVIYADEIDITDDFADGFVTALKIETPDNTRIAAESADRRGGVVTTFNHGVYTACEACEKNPEKPPFWQVKAEKVVRDERTKTIRLRNARFELFGLPIAYLPYFEVPDFDRKRKSGFLTPSIGSDDDLGYFLTVPYFLTLGPSADLTVWGTGYTKQGFLLDSEYRQQFDNGIIRLRMAGISQQQPEDLYSDSGTATVDSEKTERGLVGTTGQFNLNSRWTFGWKAMLESDPAFARTYGIEGFDETHHVSEVYLTGLGERNYFDLYAFKVDVRSSTIRSSGQYLADYLEDREGRVHPLLDYNKIFSQPVLGGELSLDVNGQAISRDTEYEVDGIYRGLQGQNQRVTAELEWKRTLTTNFGLRVSPLLAARADGHHFDTSSMPGTLHYDDSAWRGMVTAGLEVNYPLLVTTASSTHVFEPIAQVFLRPNESYAGELPNEDAQSFVFDAATLFERDKFSGYDRIEGGSRANVGMRYTGSFANGVTARALFGQSYHLGGVNSFTVDSLTFAGRNSGLDQDVSDYVGLAGIELPVGVGLTASARLDKDTFDMARGDLTATFTNEALTGRITYSDIKAQRATGTAGYGSEEDRRGVSGALNLRFHENWSVFGSSGYDLVEKRFNTSMAGFSFENECVIVTVSYTHRPSYTDNPNEWSLGARLSFRTLGDLDFGNSTGKTF</sequence>
<keyword evidence="1" id="KW-0472">Membrane</keyword>
<feature type="domain" description="LPS-assembly protein LptD central" evidence="3">
    <location>
        <begin position="195"/>
        <end position="284"/>
    </location>
</feature>
<dbReference type="RefSeq" id="WP_219203309.1">
    <property type="nucleotide sequence ID" value="NZ_JAHWQX010000004.1"/>
</dbReference>
<comment type="caution">
    <text evidence="1">Lacks conserved residue(s) required for the propagation of feature annotation.</text>
</comment>
<comment type="subunit">
    <text evidence="1">Component of the lipopolysaccharide transport and assembly complex.</text>
</comment>
<dbReference type="Proteomes" id="UP001430804">
    <property type="component" value="Unassembled WGS sequence"/>
</dbReference>
<comment type="caution">
    <text evidence="4">The sequence shown here is derived from an EMBL/GenBank/DDBJ whole genome shotgun (WGS) entry which is preliminary data.</text>
</comment>
<reference evidence="4" key="1">
    <citation type="submission" date="2021-07" db="EMBL/GenBank/DDBJ databases">
        <title>Pseudohoeflea marina sp. nov. a polyhydroxyalcanoate-producing bacterium.</title>
        <authorList>
            <person name="Zheng W."/>
            <person name="Yu S."/>
            <person name="Huang Y."/>
        </authorList>
    </citation>
    <scope>NUCLEOTIDE SEQUENCE</scope>
    <source>
        <strain evidence="4">DP4N28-3</strain>
    </source>
</reference>